<keyword evidence="4 12" id="KW-1133">Transmembrane helix</keyword>
<evidence type="ECO:0000256" key="7">
    <source>
        <dbReference type="ARBA" id="ARBA00023157"/>
    </source>
</evidence>
<feature type="transmembrane region" description="Helical" evidence="12">
    <location>
        <begin position="308"/>
        <end position="332"/>
    </location>
</feature>
<feature type="transmembrane region" description="Helical" evidence="12">
    <location>
        <begin position="225"/>
        <end position="250"/>
    </location>
</feature>
<dbReference type="AlphaFoldDB" id="A0A8C5B4N1"/>
<dbReference type="InterPro" id="IPR002281">
    <property type="entry name" value="Pro_rcpt_2"/>
</dbReference>
<dbReference type="PROSITE" id="PS50262">
    <property type="entry name" value="G_PROTEIN_RECEP_F1_2"/>
    <property type="match status" value="1"/>
</dbReference>
<keyword evidence="3 12" id="KW-0812">Transmembrane</keyword>
<dbReference type="Pfam" id="PF00001">
    <property type="entry name" value="7tm_1"/>
    <property type="match status" value="1"/>
</dbReference>
<evidence type="ECO:0000256" key="4">
    <source>
        <dbReference type="ARBA" id="ARBA00022989"/>
    </source>
</evidence>
<dbReference type="GO" id="GO:0007200">
    <property type="term" value="P:phospholipase C-activating G protein-coupled receptor signaling pathway"/>
    <property type="evidence" value="ECO:0007669"/>
    <property type="project" value="TreeGrafter"/>
</dbReference>
<dbReference type="GO" id="GO:0015057">
    <property type="term" value="F:thrombin-activated receptor activity"/>
    <property type="evidence" value="ECO:0007669"/>
    <property type="project" value="InterPro"/>
</dbReference>
<keyword evidence="10" id="KW-0807">Transducer</keyword>
<keyword evidence="13" id="KW-0732">Signal</keyword>
<protein>
    <submittedName>
        <fullName evidence="15">Coagulation factor II (thrombin) receptor-like 1, tandem duplicate 2</fullName>
    </submittedName>
</protein>
<organism evidence="15 16">
    <name type="scientific">Gadus morhua</name>
    <name type="common">Atlantic cod</name>
    <dbReference type="NCBI Taxonomy" id="8049"/>
    <lineage>
        <taxon>Eukaryota</taxon>
        <taxon>Metazoa</taxon>
        <taxon>Chordata</taxon>
        <taxon>Craniata</taxon>
        <taxon>Vertebrata</taxon>
        <taxon>Euteleostomi</taxon>
        <taxon>Actinopterygii</taxon>
        <taxon>Neopterygii</taxon>
        <taxon>Teleostei</taxon>
        <taxon>Neoteleostei</taxon>
        <taxon>Acanthomorphata</taxon>
        <taxon>Zeiogadaria</taxon>
        <taxon>Gadariae</taxon>
        <taxon>Gadiformes</taxon>
        <taxon>Gadoidei</taxon>
        <taxon>Gadidae</taxon>
        <taxon>Gadus</taxon>
    </lineage>
</organism>
<keyword evidence="7 11" id="KW-1015">Disulfide bond</keyword>
<keyword evidence="16" id="KW-1185">Reference proteome</keyword>
<evidence type="ECO:0000256" key="9">
    <source>
        <dbReference type="ARBA" id="ARBA00023180"/>
    </source>
</evidence>
<dbReference type="SUPFAM" id="SSF81321">
    <property type="entry name" value="Family A G protein-coupled receptor-like"/>
    <property type="match status" value="1"/>
</dbReference>
<evidence type="ECO:0000259" key="14">
    <source>
        <dbReference type="PROSITE" id="PS50262"/>
    </source>
</evidence>
<evidence type="ECO:0000256" key="12">
    <source>
        <dbReference type="SAM" id="Phobius"/>
    </source>
</evidence>
<evidence type="ECO:0000256" key="8">
    <source>
        <dbReference type="ARBA" id="ARBA00023170"/>
    </source>
</evidence>
<proteinExistence type="predicted"/>
<evidence type="ECO:0000256" key="5">
    <source>
        <dbReference type="ARBA" id="ARBA00023040"/>
    </source>
</evidence>
<gene>
    <name evidence="15" type="primary">f2rl1.2</name>
</gene>
<dbReference type="Ensembl" id="ENSGMOT00000060476.1">
    <property type="protein sequence ID" value="ENSGMOP00000040890.1"/>
    <property type="gene ID" value="ENSGMOG00000034124.1"/>
</dbReference>
<dbReference type="GeneTree" id="ENSGT01050000244840"/>
<feature type="transmembrane region" description="Helical" evidence="12">
    <location>
        <begin position="55"/>
        <end position="80"/>
    </location>
</feature>
<feature type="signal peptide" evidence="13">
    <location>
        <begin position="1"/>
        <end position="18"/>
    </location>
</feature>
<dbReference type="Gene3D" id="1.20.1070.10">
    <property type="entry name" value="Rhodopsin 7-helix transmembrane proteins"/>
    <property type="match status" value="1"/>
</dbReference>
<keyword evidence="6 12" id="KW-0472">Membrane</keyword>
<dbReference type="OrthoDB" id="9370401at2759"/>
<evidence type="ECO:0000256" key="1">
    <source>
        <dbReference type="ARBA" id="ARBA00004651"/>
    </source>
</evidence>
<dbReference type="InterPro" id="IPR017452">
    <property type="entry name" value="GPCR_Rhodpsn_7TM"/>
</dbReference>
<feature type="transmembrane region" description="Helical" evidence="12">
    <location>
        <begin position="92"/>
        <end position="109"/>
    </location>
</feature>
<dbReference type="PRINTS" id="PR00237">
    <property type="entry name" value="GPCRRHODOPSN"/>
</dbReference>
<keyword evidence="9" id="KW-0325">Glycoprotein</keyword>
<feature type="chain" id="PRO_5046646279" evidence="13">
    <location>
        <begin position="19"/>
        <end position="383"/>
    </location>
</feature>
<dbReference type="Proteomes" id="UP000694546">
    <property type="component" value="Chromosome 4"/>
</dbReference>
<evidence type="ECO:0000313" key="15">
    <source>
        <dbReference type="Ensembl" id="ENSGMOP00000040890.1"/>
    </source>
</evidence>
<dbReference type="GO" id="GO:0035025">
    <property type="term" value="P:positive regulation of Rho protein signal transduction"/>
    <property type="evidence" value="ECO:0007669"/>
    <property type="project" value="TreeGrafter"/>
</dbReference>
<dbReference type="GO" id="GO:0008283">
    <property type="term" value="P:cell population proliferation"/>
    <property type="evidence" value="ECO:0007669"/>
    <property type="project" value="Ensembl"/>
</dbReference>
<evidence type="ECO:0000256" key="2">
    <source>
        <dbReference type="ARBA" id="ARBA00022475"/>
    </source>
</evidence>
<feature type="domain" description="G-protein coupled receptors family 1 profile" evidence="14">
    <location>
        <begin position="71"/>
        <end position="329"/>
    </location>
</feature>
<evidence type="ECO:0000256" key="6">
    <source>
        <dbReference type="ARBA" id="ARBA00023136"/>
    </source>
</evidence>
<sequence length="383" mass="43337">MAVITTLVLLSWITITNAIPGTGRGFVGRVDPEDSGMIKVDKTTSDALQSGLTTVFLPIVYIFVFVVALPTNAMAIWVFVFRTKKKHPSSIYMANLALSDLLFVIWIPLKISYHLNGNDWIYGEAMCKLYVSFFYGNMYCSVLFIASLSMQRYWVVAHPLSQQRKNNKMAVIVCACIWAFIWLSTTPLYLYEHTAHLADLNITTCHDVSVIHDSKDPFPSVQYPYYYFMFTALVVFLVPCVLIVVAYVLLLRSLDSSMGDGAAGKNRRRAVQLIATVLLTFLLCFLPSNIMLVVHYSLLKDGSENNFYAFYVTALCLSSLNSCLDPFIYYFVSEDFRDHVKNTLLCRSSRTVERMRVSFSSLKYSRKSQAYMSDSGNTQSSSC</sequence>
<keyword evidence="2" id="KW-1003">Cell membrane</keyword>
<name>A0A8C5B4N1_GADMO</name>
<dbReference type="GO" id="GO:0007596">
    <property type="term" value="P:blood coagulation"/>
    <property type="evidence" value="ECO:0007669"/>
    <property type="project" value="InterPro"/>
</dbReference>
<keyword evidence="5" id="KW-0297">G-protein coupled receptor</keyword>
<dbReference type="InterPro" id="IPR000276">
    <property type="entry name" value="GPCR_Rhodpsn"/>
</dbReference>
<reference evidence="15" key="2">
    <citation type="submission" date="2025-09" db="UniProtKB">
        <authorList>
            <consortium name="Ensembl"/>
        </authorList>
    </citation>
    <scope>IDENTIFICATION</scope>
</reference>
<keyword evidence="8" id="KW-0675">Receptor</keyword>
<evidence type="ECO:0000256" key="11">
    <source>
        <dbReference type="PIRSR" id="PIRSR603912-52"/>
    </source>
</evidence>
<dbReference type="GO" id="GO:0002009">
    <property type="term" value="P:morphogenesis of an epithelium"/>
    <property type="evidence" value="ECO:0007669"/>
    <property type="project" value="Ensembl"/>
</dbReference>
<dbReference type="PANTHER" id="PTHR24232">
    <property type="entry name" value="G-PROTEIN COUPLED RECEPTOR"/>
    <property type="match status" value="1"/>
</dbReference>
<dbReference type="InterPro" id="IPR003912">
    <property type="entry name" value="Protea_act_rcpt"/>
</dbReference>
<evidence type="ECO:0000256" key="3">
    <source>
        <dbReference type="ARBA" id="ARBA00022692"/>
    </source>
</evidence>
<dbReference type="PRINTS" id="PR01152">
    <property type="entry name" value="PROTEASEAR2"/>
</dbReference>
<evidence type="ECO:0000256" key="10">
    <source>
        <dbReference type="ARBA" id="ARBA00023224"/>
    </source>
</evidence>
<evidence type="ECO:0000313" key="16">
    <source>
        <dbReference type="Proteomes" id="UP000694546"/>
    </source>
</evidence>
<feature type="transmembrane region" description="Helical" evidence="12">
    <location>
        <begin position="129"/>
        <end position="148"/>
    </location>
</feature>
<comment type="subcellular location">
    <subcellularLocation>
        <location evidence="1">Cell membrane</location>
        <topology evidence="1">Multi-pass membrane protein</topology>
    </subcellularLocation>
</comment>
<dbReference type="GO" id="GO:0005886">
    <property type="term" value="C:plasma membrane"/>
    <property type="evidence" value="ECO:0007669"/>
    <property type="project" value="UniProtKB-SubCell"/>
</dbReference>
<feature type="disulfide bond" evidence="11">
    <location>
        <begin position="127"/>
        <end position="205"/>
    </location>
</feature>
<evidence type="ECO:0000256" key="13">
    <source>
        <dbReference type="SAM" id="SignalP"/>
    </source>
</evidence>
<accession>A0A8C5B4N1</accession>
<reference evidence="15" key="1">
    <citation type="submission" date="2025-08" db="UniProtKB">
        <authorList>
            <consortium name="Ensembl"/>
        </authorList>
    </citation>
    <scope>IDENTIFICATION</scope>
</reference>
<feature type="transmembrane region" description="Helical" evidence="12">
    <location>
        <begin position="271"/>
        <end position="296"/>
    </location>
</feature>
<dbReference type="OMA" id="KIHYHIN"/>
<dbReference type="PANTHER" id="PTHR24232:SF106">
    <property type="entry name" value="COAGULATION FACTOR II (THROMBIN) RECEPTOR-LIKE 1 ISOFORM X1"/>
    <property type="match status" value="1"/>
</dbReference>
<feature type="transmembrane region" description="Helical" evidence="12">
    <location>
        <begin position="169"/>
        <end position="191"/>
    </location>
</feature>
<dbReference type="PRINTS" id="PR01428">
    <property type="entry name" value="PROTEASEAR"/>
</dbReference>